<name>G0UJH8_TRYCI</name>
<dbReference type="VEuPathDB" id="TriTrypDB:TcIL3000_2_1090"/>
<organism evidence="1">
    <name type="scientific">Trypanosoma congolense (strain IL3000)</name>
    <dbReference type="NCBI Taxonomy" id="1068625"/>
    <lineage>
        <taxon>Eukaryota</taxon>
        <taxon>Discoba</taxon>
        <taxon>Euglenozoa</taxon>
        <taxon>Kinetoplastea</taxon>
        <taxon>Metakinetoplastina</taxon>
        <taxon>Trypanosomatida</taxon>
        <taxon>Trypanosomatidae</taxon>
        <taxon>Trypanosoma</taxon>
        <taxon>Nannomonas</taxon>
    </lineage>
</organism>
<evidence type="ECO:0000313" key="1">
    <source>
        <dbReference type="EMBL" id="CCC89531.1"/>
    </source>
</evidence>
<protein>
    <submittedName>
        <fullName evidence="1">Uncharacterized protein TCIL3000_2_1090</fullName>
    </submittedName>
</protein>
<gene>
    <name evidence="1" type="ORF">TCIL3000_2_1090</name>
</gene>
<accession>G0UJH8</accession>
<proteinExistence type="predicted"/>
<dbReference type="AlphaFoldDB" id="G0UJH8"/>
<dbReference type="EMBL" id="HE575315">
    <property type="protein sequence ID" value="CCC89531.1"/>
    <property type="molecule type" value="Genomic_DNA"/>
</dbReference>
<sequence>MSCGCEAWLPYAQQRDVESVLRLAEEFEISSPCVRLSSHFFRLLTMGYLTRNDVIKAKCVIRRWNESLKRAAITEDDNDARARLMLQKVADYCARYAYGNAFKEMVKNLTNSTSGEDVACLQECLLDNLAARYVEQRTGFYSEANDLRRFAAALDVSPADVEARLQRVRMDHLRCLQSASAASVPMACETLRCAVQMGG</sequence>
<reference evidence="1" key="1">
    <citation type="journal article" date="2012" name="Proc. Natl. Acad. Sci. U.S.A.">
        <title>Antigenic diversity is generated by distinct evolutionary mechanisms in African trypanosome species.</title>
        <authorList>
            <person name="Jackson A.P."/>
            <person name="Berry A."/>
            <person name="Aslett M."/>
            <person name="Allison H.C."/>
            <person name="Burton P."/>
            <person name="Vavrova-Anderson J."/>
            <person name="Brown R."/>
            <person name="Browne H."/>
            <person name="Corton N."/>
            <person name="Hauser H."/>
            <person name="Gamble J."/>
            <person name="Gilderthorp R."/>
            <person name="Marcello L."/>
            <person name="McQuillan J."/>
            <person name="Otto T.D."/>
            <person name="Quail M.A."/>
            <person name="Sanders M.J."/>
            <person name="van Tonder A."/>
            <person name="Ginger M.L."/>
            <person name="Field M.C."/>
            <person name="Barry J.D."/>
            <person name="Hertz-Fowler C."/>
            <person name="Berriman M."/>
        </authorList>
    </citation>
    <scope>NUCLEOTIDE SEQUENCE</scope>
    <source>
        <strain evidence="1">IL3000</strain>
    </source>
</reference>